<dbReference type="KEGG" id="mshj:MSHI_36740"/>
<dbReference type="InterPro" id="IPR036291">
    <property type="entry name" value="NAD(P)-bd_dom_sf"/>
</dbReference>
<dbReference type="Pfam" id="PF08240">
    <property type="entry name" value="ADH_N"/>
    <property type="match status" value="1"/>
</dbReference>
<dbReference type="PANTHER" id="PTHR43189">
    <property type="entry name" value="ZINC-TYPE ALCOHOL DEHYDROGENASE-LIKE PROTEIN C1198.01-RELATED"/>
    <property type="match status" value="1"/>
</dbReference>
<dbReference type="GO" id="GO:0016491">
    <property type="term" value="F:oxidoreductase activity"/>
    <property type="evidence" value="ECO:0007669"/>
    <property type="project" value="InterPro"/>
</dbReference>
<proteinExistence type="predicted"/>
<protein>
    <submittedName>
        <fullName evidence="2">Dehydrogenase</fullName>
    </submittedName>
</protein>
<dbReference type="EMBL" id="AP022575">
    <property type="protein sequence ID" value="BBX75768.1"/>
    <property type="molecule type" value="Genomic_DNA"/>
</dbReference>
<dbReference type="GO" id="GO:0008270">
    <property type="term" value="F:zinc ion binding"/>
    <property type="evidence" value="ECO:0007669"/>
    <property type="project" value="InterPro"/>
</dbReference>
<keyword evidence="3" id="KW-1185">Reference proteome</keyword>
<dbReference type="Proteomes" id="UP000467236">
    <property type="component" value="Chromosome"/>
</dbReference>
<gene>
    <name evidence="2" type="ORF">MSHI_36740</name>
</gene>
<reference evidence="2 3" key="1">
    <citation type="journal article" date="2019" name="Emerg. Microbes Infect.">
        <title>Comprehensive subspecies identification of 175 nontuberculous mycobacteria species based on 7547 genomic profiles.</title>
        <authorList>
            <person name="Matsumoto Y."/>
            <person name="Kinjo T."/>
            <person name="Motooka D."/>
            <person name="Nabeya D."/>
            <person name="Jung N."/>
            <person name="Uechi K."/>
            <person name="Horii T."/>
            <person name="Iida T."/>
            <person name="Fujita J."/>
            <person name="Nakamura S."/>
        </authorList>
    </citation>
    <scope>NUCLEOTIDE SEQUENCE [LARGE SCALE GENOMIC DNA]</scope>
    <source>
        <strain evidence="2 3">JCM 14233</strain>
    </source>
</reference>
<dbReference type="Gene3D" id="3.90.180.10">
    <property type="entry name" value="Medium-chain alcohol dehydrogenases, catalytic domain"/>
    <property type="match status" value="2"/>
</dbReference>
<feature type="domain" description="Alcohol dehydrogenase-like N-terminal" evidence="1">
    <location>
        <begin position="23"/>
        <end position="136"/>
    </location>
</feature>
<dbReference type="RefSeq" id="WP_083048924.1">
    <property type="nucleotide sequence ID" value="NZ_AP022575.1"/>
</dbReference>
<evidence type="ECO:0000313" key="3">
    <source>
        <dbReference type="Proteomes" id="UP000467236"/>
    </source>
</evidence>
<dbReference type="Gene3D" id="3.40.50.720">
    <property type="entry name" value="NAD(P)-binding Rossmann-like Domain"/>
    <property type="match status" value="2"/>
</dbReference>
<dbReference type="OrthoDB" id="9797931at2"/>
<dbReference type="SUPFAM" id="SSF50129">
    <property type="entry name" value="GroES-like"/>
    <property type="match status" value="1"/>
</dbReference>
<organism evidence="2 3">
    <name type="scientific">Mycobacterium shinjukuense</name>
    <dbReference type="NCBI Taxonomy" id="398694"/>
    <lineage>
        <taxon>Bacteria</taxon>
        <taxon>Bacillati</taxon>
        <taxon>Actinomycetota</taxon>
        <taxon>Actinomycetes</taxon>
        <taxon>Mycobacteriales</taxon>
        <taxon>Mycobacteriaceae</taxon>
        <taxon>Mycobacterium</taxon>
    </lineage>
</organism>
<evidence type="ECO:0000313" key="2">
    <source>
        <dbReference type="EMBL" id="BBX75768.1"/>
    </source>
</evidence>
<sequence length="396" mass="41688">MKAVTCTNGKLKVVDRPTPTPAKGQLLIEVLRCGICGSDLHARLHCDELADVMAESGYHAFMRSNQDVVFGHEFCGLVVDHGPGSRNTPRLGTPVVAMPLLRRGTNEVHGIGLSAMAPGAYAEQLVVEQSLTFVVPNGLAPEIAALTEPMAVGWHAVRRGQVGKDDVAIVIGCGPIGLAVICMLKSRGVRTVIASDFSPGRRALATACGADTAVDPAQDSPYTVAAGLGQGKGHLQSVLDAFDLAVGTVEKLQRLRLPWWHLWRAAEAVGAAGPKRPVIFECVGVPGIIDDIIASAPLFSRVVVVGVCMGSDHIRPAMAINKEIDLRFALGYTPLEFRDTLHMLAGGKVTAAPLITGTVGLPGVEAAFDALGDPEAHAKILIDPKSDAASPQQRRI</sequence>
<dbReference type="AlphaFoldDB" id="A0A7I7MU12"/>
<dbReference type="SUPFAM" id="SSF51735">
    <property type="entry name" value="NAD(P)-binding Rossmann-fold domains"/>
    <property type="match status" value="1"/>
</dbReference>
<dbReference type="CDD" id="cd08262">
    <property type="entry name" value="Zn_ADH8"/>
    <property type="match status" value="1"/>
</dbReference>
<dbReference type="PROSITE" id="PS00059">
    <property type="entry name" value="ADH_ZINC"/>
    <property type="match status" value="1"/>
</dbReference>
<accession>A0A7I7MU12</accession>
<dbReference type="InterPro" id="IPR002328">
    <property type="entry name" value="ADH_Zn_CS"/>
</dbReference>
<evidence type="ECO:0000259" key="1">
    <source>
        <dbReference type="Pfam" id="PF08240"/>
    </source>
</evidence>
<name>A0A7I7MU12_9MYCO</name>
<dbReference type="InterPro" id="IPR011032">
    <property type="entry name" value="GroES-like_sf"/>
</dbReference>
<dbReference type="PANTHER" id="PTHR43189:SF1">
    <property type="entry name" value="ZINC-TYPE ALCOHOL DEHYDROGENASE-LIKE PROTEIN C1198.01"/>
    <property type="match status" value="1"/>
</dbReference>
<dbReference type="InterPro" id="IPR013154">
    <property type="entry name" value="ADH-like_N"/>
</dbReference>